<organism evidence="8 9">
    <name type="scientific">Cellulomonas pakistanensis</name>
    <dbReference type="NCBI Taxonomy" id="992287"/>
    <lineage>
        <taxon>Bacteria</taxon>
        <taxon>Bacillati</taxon>
        <taxon>Actinomycetota</taxon>
        <taxon>Actinomycetes</taxon>
        <taxon>Micrococcales</taxon>
        <taxon>Cellulomonadaceae</taxon>
        <taxon>Cellulomonas</taxon>
    </lineage>
</organism>
<comment type="caution">
    <text evidence="8">The sequence shown here is derived from an EMBL/GenBank/DDBJ whole genome shotgun (WGS) entry which is preliminary data.</text>
</comment>
<evidence type="ECO:0000256" key="4">
    <source>
        <dbReference type="ARBA" id="ARBA00022989"/>
    </source>
</evidence>
<keyword evidence="4 6" id="KW-1133">Transmembrane helix</keyword>
<feature type="transmembrane region" description="Helical" evidence="6">
    <location>
        <begin position="114"/>
        <end position="136"/>
    </location>
</feature>
<feature type="transmembrane region" description="Helical" evidence="6">
    <location>
        <begin position="231"/>
        <end position="253"/>
    </location>
</feature>
<evidence type="ECO:0000256" key="2">
    <source>
        <dbReference type="ARBA" id="ARBA00022475"/>
    </source>
</evidence>
<evidence type="ECO:0000256" key="1">
    <source>
        <dbReference type="ARBA" id="ARBA00004651"/>
    </source>
</evidence>
<evidence type="ECO:0000256" key="3">
    <source>
        <dbReference type="ARBA" id="ARBA00022692"/>
    </source>
</evidence>
<dbReference type="Pfam" id="PF02687">
    <property type="entry name" value="FtsX"/>
    <property type="match status" value="2"/>
</dbReference>
<feature type="transmembrane region" description="Helical" evidence="6">
    <location>
        <begin position="607"/>
        <end position="626"/>
    </location>
</feature>
<keyword evidence="2" id="KW-1003">Cell membrane</keyword>
<feature type="transmembrane region" description="Helical" evidence="6">
    <location>
        <begin position="59"/>
        <end position="86"/>
    </location>
</feature>
<dbReference type="GO" id="GO:0005886">
    <property type="term" value="C:plasma membrane"/>
    <property type="evidence" value="ECO:0007669"/>
    <property type="project" value="UniProtKB-SubCell"/>
</dbReference>
<dbReference type="AlphaFoldDB" id="A0A919P9P4"/>
<feature type="transmembrane region" description="Helical" evidence="6">
    <location>
        <begin position="518"/>
        <end position="539"/>
    </location>
</feature>
<keyword evidence="5 6" id="KW-0472">Membrane</keyword>
<keyword evidence="9" id="KW-1185">Reference proteome</keyword>
<dbReference type="PANTHER" id="PTHR30287:SF1">
    <property type="entry name" value="INNER MEMBRANE PROTEIN"/>
    <property type="match status" value="1"/>
</dbReference>
<dbReference type="EMBL" id="BONO01000013">
    <property type="protein sequence ID" value="GIG36591.1"/>
    <property type="molecule type" value="Genomic_DNA"/>
</dbReference>
<feature type="domain" description="ABC3 transporter permease C-terminal" evidence="7">
    <location>
        <begin position="520"/>
        <end position="625"/>
    </location>
</feature>
<feature type="transmembrane region" description="Helical" evidence="6">
    <location>
        <begin position="285"/>
        <end position="305"/>
    </location>
</feature>
<gene>
    <name evidence="8" type="ORF">Cpa01nite_19720</name>
</gene>
<proteinExistence type="predicted"/>
<dbReference type="InterPro" id="IPR003838">
    <property type="entry name" value="ABC3_permease_C"/>
</dbReference>
<evidence type="ECO:0000256" key="5">
    <source>
        <dbReference type="ARBA" id="ARBA00023136"/>
    </source>
</evidence>
<feature type="domain" description="ABC3 transporter permease C-terminal" evidence="7">
    <location>
        <begin position="65"/>
        <end position="186"/>
    </location>
</feature>
<name>A0A919P9P4_9CELL</name>
<sequence>MSAVGTMARSAVRVHRGSLAGSALVVALAAALLTATGVWVEAGVRLAAGASDDPAASMLLTVASSFAGTAVLIALLVVASTFAGALRPRAREFALLRAVGATTGQVRRLVTAEVLLVFAVAAPLGALPGLLLAPLLSGVLASGGVVPAGYAPALSPWPVIGALALLVPTALLGARLAGRESARLSPASAVQRSAVEPRGIPRGRAVTAVVLAAAGLLAALVPFVVPGLGGAAAATTSAIVLLVAAALVGPLLVRWGAERGLRLTRGSRAVPTLALTNARGFSRRLTGAVVPLALLLALGTVQSGVNRAVVDAAEEQVRDGVVADVVAREPGAGVSPAAVAEVAALPGVAAAGVTAGVPAQVRVDAEDEDLPFLDGLSWEPTSLRTVPAAATLLDPDVRAGSVEDLAADGTVAVSAEATLGGTGLGDVVEVRVGGAEVALTVVAVYERGLGLGDYLVGGGSAVAAGAEGGVLLVRADDPAAVPAVREAVAATGLEVTGPAGYARSVRDAAAGEQGLSTALLLALLAFVAVAAGNALVSLVGSRRSELALLRRTGATRAQLVRMVAAESALITGTAVAVGLAAVLPALLGVGQGLLGVPVPVLDPVVTGGLVAVVALIGLTLPVGVAVRATREADGRGTGAGAGRAARVG</sequence>
<evidence type="ECO:0000259" key="7">
    <source>
        <dbReference type="Pfam" id="PF02687"/>
    </source>
</evidence>
<evidence type="ECO:0000256" key="6">
    <source>
        <dbReference type="SAM" id="Phobius"/>
    </source>
</evidence>
<dbReference type="InterPro" id="IPR038766">
    <property type="entry name" value="Membrane_comp_ABC_pdt"/>
</dbReference>
<evidence type="ECO:0000313" key="9">
    <source>
        <dbReference type="Proteomes" id="UP000642125"/>
    </source>
</evidence>
<feature type="transmembrane region" description="Helical" evidence="6">
    <location>
        <begin position="205"/>
        <end position="225"/>
    </location>
</feature>
<feature type="transmembrane region" description="Helical" evidence="6">
    <location>
        <begin position="559"/>
        <end position="587"/>
    </location>
</feature>
<accession>A0A919P9P4</accession>
<dbReference type="RefSeq" id="WP_203668613.1">
    <property type="nucleotide sequence ID" value="NZ_BONO01000013.1"/>
</dbReference>
<comment type="subcellular location">
    <subcellularLocation>
        <location evidence="1">Cell membrane</location>
        <topology evidence="1">Multi-pass membrane protein</topology>
    </subcellularLocation>
</comment>
<keyword evidence="3 6" id="KW-0812">Transmembrane</keyword>
<reference evidence="8" key="1">
    <citation type="submission" date="2021-01" db="EMBL/GenBank/DDBJ databases">
        <title>Whole genome shotgun sequence of Cellulomonas pakistanensis NBRC 110800.</title>
        <authorList>
            <person name="Komaki H."/>
            <person name="Tamura T."/>
        </authorList>
    </citation>
    <scope>NUCLEOTIDE SEQUENCE</scope>
    <source>
        <strain evidence="8">NBRC 110800</strain>
    </source>
</reference>
<feature type="transmembrane region" description="Helical" evidence="6">
    <location>
        <begin position="156"/>
        <end position="174"/>
    </location>
</feature>
<dbReference type="PANTHER" id="PTHR30287">
    <property type="entry name" value="MEMBRANE COMPONENT OF PREDICTED ABC SUPERFAMILY METABOLITE UPTAKE TRANSPORTER"/>
    <property type="match status" value="1"/>
</dbReference>
<dbReference type="Proteomes" id="UP000642125">
    <property type="component" value="Unassembled WGS sequence"/>
</dbReference>
<protein>
    <recommendedName>
        <fullName evidence="7">ABC3 transporter permease C-terminal domain-containing protein</fullName>
    </recommendedName>
</protein>
<evidence type="ECO:0000313" key="8">
    <source>
        <dbReference type="EMBL" id="GIG36591.1"/>
    </source>
</evidence>